<accession>A0A2Z2KK85</accession>
<dbReference type="EMBL" id="CP021780">
    <property type="protein sequence ID" value="ASA22769.1"/>
    <property type="molecule type" value="Genomic_DNA"/>
</dbReference>
<dbReference type="Proteomes" id="UP000249890">
    <property type="component" value="Chromosome"/>
</dbReference>
<dbReference type="PROSITE" id="PS51750">
    <property type="entry name" value="BRO_N"/>
    <property type="match status" value="1"/>
</dbReference>
<feature type="domain" description="Bro-N" evidence="1">
    <location>
        <begin position="15"/>
        <end position="118"/>
    </location>
</feature>
<dbReference type="Pfam" id="PF02498">
    <property type="entry name" value="Bro-N"/>
    <property type="match status" value="1"/>
</dbReference>
<dbReference type="RefSeq" id="WP_087916767.1">
    <property type="nucleotide sequence ID" value="NZ_CP021780.1"/>
</dbReference>
<protein>
    <recommendedName>
        <fullName evidence="1">Bro-N domain-containing protein</fullName>
    </recommendedName>
</protein>
<dbReference type="GO" id="GO:0003677">
    <property type="term" value="F:DNA binding"/>
    <property type="evidence" value="ECO:0007669"/>
    <property type="project" value="InterPro"/>
</dbReference>
<name>A0A2Z2KK85_9BACL</name>
<gene>
    <name evidence="2" type="ORF">B9T62_19370</name>
</gene>
<reference evidence="2 3" key="1">
    <citation type="submission" date="2017-06" db="EMBL/GenBank/DDBJ databases">
        <title>Complete genome sequence of Paenibacillus donghaensis KCTC 13049T isolated from East Sea sediment, South Korea.</title>
        <authorList>
            <person name="Jung B.K."/>
            <person name="Hong S.-J."/>
            <person name="Shin J.-H."/>
        </authorList>
    </citation>
    <scope>NUCLEOTIDE SEQUENCE [LARGE SCALE GENOMIC DNA]</scope>
    <source>
        <strain evidence="2 3">KCTC 13049</strain>
    </source>
</reference>
<dbReference type="InterPro" id="IPR005039">
    <property type="entry name" value="Ant_C"/>
</dbReference>
<evidence type="ECO:0000259" key="1">
    <source>
        <dbReference type="PROSITE" id="PS51750"/>
    </source>
</evidence>
<dbReference type="Pfam" id="PF03374">
    <property type="entry name" value="ANT"/>
    <property type="match status" value="1"/>
</dbReference>
<keyword evidence="3" id="KW-1185">Reference proteome</keyword>
<organism evidence="2 3">
    <name type="scientific">Paenibacillus donghaensis</name>
    <dbReference type="NCBI Taxonomy" id="414771"/>
    <lineage>
        <taxon>Bacteria</taxon>
        <taxon>Bacillati</taxon>
        <taxon>Bacillota</taxon>
        <taxon>Bacilli</taxon>
        <taxon>Bacillales</taxon>
        <taxon>Paenibacillaceae</taxon>
        <taxon>Paenibacillus</taxon>
    </lineage>
</organism>
<dbReference type="SMART" id="SM01040">
    <property type="entry name" value="Bro-N"/>
    <property type="match status" value="1"/>
</dbReference>
<dbReference type="AlphaFoldDB" id="A0A2Z2KK85"/>
<dbReference type="KEGG" id="pdh:B9T62_19370"/>
<evidence type="ECO:0000313" key="2">
    <source>
        <dbReference type="EMBL" id="ASA22769.1"/>
    </source>
</evidence>
<evidence type="ECO:0000313" key="3">
    <source>
        <dbReference type="Proteomes" id="UP000249890"/>
    </source>
</evidence>
<sequence>MKNGQLQMFEGNEVMILTKEDVSFGFKGDFLIRAKDVSAALDYERVENVIKLCKSDQVFKVKNSDFANTAKTKLNNTGESFFTNLALNRVLGKSEMPNAEPFQDWLFEEVLPSIQKTGTYGIVTNAPSYMIDNPIERAKRWIQEREETELLQTNNLILEQVVAEYTPKVTYFDTILNAKDAILISQIASDYDLTPQKLNKILNEEKVQHKLNGQWLLLKKHLHQGYTKSETHHYKDSLGVDQTKMNTKWTQKGRLFIHSILEKLEIKPAMDKFNEVNI</sequence>
<dbReference type="OrthoDB" id="9812611at2"/>
<proteinExistence type="predicted"/>
<dbReference type="InterPro" id="IPR003497">
    <property type="entry name" value="BRO_N_domain"/>
</dbReference>